<feature type="transmembrane region" description="Helical" evidence="1">
    <location>
        <begin position="295"/>
        <end position="315"/>
    </location>
</feature>
<dbReference type="EMBL" id="FRAU01000002">
    <property type="protein sequence ID" value="SHK31424.1"/>
    <property type="molecule type" value="Genomic_DNA"/>
</dbReference>
<evidence type="ECO:0000313" key="3">
    <source>
        <dbReference type="Proteomes" id="UP000185812"/>
    </source>
</evidence>
<keyword evidence="1" id="KW-0472">Membrane</keyword>
<feature type="transmembrane region" description="Helical" evidence="1">
    <location>
        <begin position="390"/>
        <end position="423"/>
    </location>
</feature>
<evidence type="ECO:0000313" key="2">
    <source>
        <dbReference type="EMBL" id="SHK31424.1"/>
    </source>
</evidence>
<protein>
    <submittedName>
        <fullName evidence="2">Uncharacterized protein</fullName>
    </submittedName>
</protein>
<keyword evidence="3" id="KW-1185">Reference proteome</keyword>
<keyword evidence="1" id="KW-1133">Transmembrane helix</keyword>
<feature type="transmembrane region" description="Helical" evidence="1">
    <location>
        <begin position="348"/>
        <end position="370"/>
    </location>
</feature>
<dbReference type="RefSeq" id="WP_143149561.1">
    <property type="nucleotide sequence ID" value="NZ_FRAU01000002.1"/>
</dbReference>
<dbReference type="OrthoDB" id="1493646at2"/>
<gene>
    <name evidence="2" type="ORF">SAMN04488087_0834</name>
</gene>
<dbReference type="SUPFAM" id="SSF51445">
    <property type="entry name" value="(Trans)glycosidases"/>
    <property type="match status" value="1"/>
</dbReference>
<reference evidence="3" key="1">
    <citation type="submission" date="2016-11" db="EMBL/GenBank/DDBJ databases">
        <authorList>
            <person name="Varghese N."/>
            <person name="Submissions S."/>
        </authorList>
    </citation>
    <scope>NUCLEOTIDE SEQUENCE [LARGE SCALE GENOMIC DNA]</scope>
    <source>
        <strain evidence="3">DSM 22212</strain>
    </source>
</reference>
<sequence length="535" mass="59720">MTGLLLGGSSSVAAQQWGLVWRPPEDSLQVLQAWQRLQQTGVQALRLESTDVPTFLLEAADTSGLALFVELPMVEVPARQLRRRLPEMQAVLRTLLQQVAAHPSVRAIGLARLVDTADPSACVYFEVLRADVQRVRPELQVYYETRFIEADRCGQTVDFVLVDARDVSDPLRLLQRWQQAHPTVPVGIGRLGTWVRSDTLRGRRVPHAPEWQARYLEQHLRRLQGTFTGPVFVYRWRDVRRTSPALHLDRPFVESYGLHDLQGQARPAFEVVRGFFTGTQTIFAFPAGIPPARPWPWAVLMGWGPIVLLVLSYRFSPLFRLLGMRYFRAHGFYTEAVQHGRDLPVGALWGLGVAGGGALGVTLAVVVQMLRESAAVAWGVQLLSPEVGKLIVVAVRTPVGLSLFVLLGSIGLLGLWALGLALLSRWGYRIGFMQAWTLAHMPRWPLFALMIAALSLRPAAEVGHSLLALWLFVEGWGMVRTLRDVAQVVKGAGWMSLLITLLHPGWWLLLVVLGSLGWGLYTGHTIFFWHLLTIP</sequence>
<dbReference type="Proteomes" id="UP000185812">
    <property type="component" value="Unassembled WGS sequence"/>
</dbReference>
<dbReference type="Gene3D" id="3.20.20.80">
    <property type="entry name" value="Glycosidases"/>
    <property type="match status" value="1"/>
</dbReference>
<dbReference type="AlphaFoldDB" id="A0A1M6RG29"/>
<dbReference type="InterPro" id="IPR017853">
    <property type="entry name" value="GH"/>
</dbReference>
<proteinExistence type="predicted"/>
<evidence type="ECO:0000256" key="1">
    <source>
        <dbReference type="SAM" id="Phobius"/>
    </source>
</evidence>
<accession>A0A1M6RG29</accession>
<organism evidence="2 3">
    <name type="scientific">Rhodothermus profundi</name>
    <dbReference type="NCBI Taxonomy" id="633813"/>
    <lineage>
        <taxon>Bacteria</taxon>
        <taxon>Pseudomonadati</taxon>
        <taxon>Rhodothermota</taxon>
        <taxon>Rhodothermia</taxon>
        <taxon>Rhodothermales</taxon>
        <taxon>Rhodothermaceae</taxon>
        <taxon>Rhodothermus</taxon>
    </lineage>
</organism>
<keyword evidence="1" id="KW-0812">Transmembrane</keyword>
<feature type="transmembrane region" description="Helical" evidence="1">
    <location>
        <begin position="506"/>
        <end position="532"/>
    </location>
</feature>
<dbReference type="STRING" id="633813.SAMN04488087_0834"/>
<name>A0A1M6RG29_9BACT</name>